<keyword evidence="1" id="KW-1133">Transmembrane helix</keyword>
<protein>
    <submittedName>
        <fullName evidence="3">Uncharacterized protein</fullName>
    </submittedName>
</protein>
<comment type="caution">
    <text evidence="3">The sequence shown here is derived from an EMBL/GenBank/DDBJ whole genome shotgun (WGS) entry which is preliminary data.</text>
</comment>
<accession>A0A543CWE8</accession>
<feature type="transmembrane region" description="Helical" evidence="1">
    <location>
        <begin position="199"/>
        <end position="216"/>
    </location>
</feature>
<evidence type="ECO:0000256" key="1">
    <source>
        <dbReference type="SAM" id="Phobius"/>
    </source>
</evidence>
<name>A0A543CWE8_9ACTN</name>
<keyword evidence="4" id="KW-1185">Reference proteome</keyword>
<evidence type="ECO:0000313" key="3">
    <source>
        <dbReference type="EMBL" id="TQM01369.1"/>
    </source>
</evidence>
<dbReference type="Proteomes" id="UP000316096">
    <property type="component" value="Unassembled WGS sequence"/>
</dbReference>
<sequence length="274" mass="28732">MRWKRWAMVAVVLLLLAAAGCGAGGRPPAPGAHIQVVLRADGSGRVDFWVGGGVHSDGELRDLGGRLAAVLFPGRTLRATAVEPGAAFPLARTEVPQADGRGRHPTFGIPGRGVRSTLEAAGYPGYTLLVRPPRMRTSIGARTHPPGFEYRWNSHASGPPPAGSIVMRPSMLHWGVEMALLFVTVAAAVTALAGRDTRLAFAGCAAALVTAGTILVTDRASGEALGTLGYLSGMPLTLVTVLPFVALPVAMLAMIRPVRLLARPAGHQRRYGEF</sequence>
<dbReference type="PROSITE" id="PS51257">
    <property type="entry name" value="PROKAR_LIPOPROTEIN"/>
    <property type="match status" value="1"/>
</dbReference>
<feature type="chain" id="PRO_5038752533" evidence="2">
    <location>
        <begin position="24"/>
        <end position="274"/>
    </location>
</feature>
<keyword evidence="1" id="KW-0812">Transmembrane</keyword>
<feature type="transmembrane region" description="Helical" evidence="1">
    <location>
        <begin position="171"/>
        <end position="192"/>
    </location>
</feature>
<feature type="signal peptide" evidence="2">
    <location>
        <begin position="1"/>
        <end position="23"/>
    </location>
</feature>
<proteinExistence type="predicted"/>
<evidence type="ECO:0000256" key="2">
    <source>
        <dbReference type="SAM" id="SignalP"/>
    </source>
</evidence>
<keyword evidence="2" id="KW-0732">Signal</keyword>
<dbReference type="AlphaFoldDB" id="A0A543CWE8"/>
<dbReference type="RefSeq" id="WP_141961210.1">
    <property type="nucleotide sequence ID" value="NZ_VFOZ01000001.1"/>
</dbReference>
<organism evidence="3 4">
    <name type="scientific">Actinoallomurus bryophytorum</name>
    <dbReference type="NCBI Taxonomy" id="1490222"/>
    <lineage>
        <taxon>Bacteria</taxon>
        <taxon>Bacillati</taxon>
        <taxon>Actinomycetota</taxon>
        <taxon>Actinomycetes</taxon>
        <taxon>Streptosporangiales</taxon>
        <taxon>Thermomonosporaceae</taxon>
        <taxon>Actinoallomurus</taxon>
    </lineage>
</organism>
<feature type="transmembrane region" description="Helical" evidence="1">
    <location>
        <begin position="236"/>
        <end position="255"/>
    </location>
</feature>
<keyword evidence="1" id="KW-0472">Membrane</keyword>
<gene>
    <name evidence="3" type="ORF">FB559_7127</name>
</gene>
<evidence type="ECO:0000313" key="4">
    <source>
        <dbReference type="Proteomes" id="UP000316096"/>
    </source>
</evidence>
<dbReference type="EMBL" id="VFOZ01000001">
    <property type="protein sequence ID" value="TQM01369.1"/>
    <property type="molecule type" value="Genomic_DNA"/>
</dbReference>
<reference evidence="3 4" key="1">
    <citation type="submission" date="2019-06" db="EMBL/GenBank/DDBJ databases">
        <title>Sequencing the genomes of 1000 actinobacteria strains.</title>
        <authorList>
            <person name="Klenk H.-P."/>
        </authorList>
    </citation>
    <scope>NUCLEOTIDE SEQUENCE [LARGE SCALE GENOMIC DNA]</scope>
    <source>
        <strain evidence="3 4">DSM 102200</strain>
    </source>
</reference>